<dbReference type="Gene3D" id="3.90.550.10">
    <property type="entry name" value="Spore Coat Polysaccharide Biosynthesis Protein SpsA, Chain A"/>
    <property type="match status" value="1"/>
</dbReference>
<comment type="similarity">
    <text evidence="1">Belongs to the glycosyltransferase 2 family.</text>
</comment>
<dbReference type="Pfam" id="PF05157">
    <property type="entry name" value="MshEN"/>
    <property type="match status" value="1"/>
</dbReference>
<dbReference type="PANTHER" id="PTHR43630:SF1">
    <property type="entry name" value="POLY-BETA-1,6-N-ACETYL-D-GLUCOSAMINE SYNTHASE"/>
    <property type="match status" value="1"/>
</dbReference>
<keyword evidence="3 6" id="KW-0808">Transferase</keyword>
<dbReference type="PANTHER" id="PTHR43630">
    <property type="entry name" value="POLY-BETA-1,6-N-ACETYL-D-GLUCOSAMINE SYNTHASE"/>
    <property type="match status" value="1"/>
</dbReference>
<evidence type="ECO:0000256" key="1">
    <source>
        <dbReference type="ARBA" id="ARBA00006739"/>
    </source>
</evidence>
<feature type="domain" description="Type II secretion system protein GspE N-terminal" evidence="5">
    <location>
        <begin position="14"/>
        <end position="80"/>
    </location>
</feature>
<evidence type="ECO:0000256" key="4">
    <source>
        <dbReference type="SAM" id="Phobius"/>
    </source>
</evidence>
<feature type="transmembrane region" description="Helical" evidence="4">
    <location>
        <begin position="424"/>
        <end position="445"/>
    </location>
</feature>
<name>A0A2U3KV62_9FIRM</name>
<proteinExistence type="inferred from homology"/>
<dbReference type="Proteomes" id="UP000238916">
    <property type="component" value="Unassembled WGS sequence"/>
</dbReference>
<dbReference type="AlphaFoldDB" id="A0A2U3KV62"/>
<evidence type="ECO:0000256" key="3">
    <source>
        <dbReference type="ARBA" id="ARBA00022679"/>
    </source>
</evidence>
<feature type="transmembrane region" description="Helical" evidence="4">
    <location>
        <begin position="107"/>
        <end position="123"/>
    </location>
</feature>
<dbReference type="EMBL" id="OMOF01000214">
    <property type="protein sequence ID" value="SPF43532.1"/>
    <property type="molecule type" value="Genomic_DNA"/>
</dbReference>
<evidence type="ECO:0000259" key="5">
    <source>
        <dbReference type="Pfam" id="PF05157"/>
    </source>
</evidence>
<evidence type="ECO:0000313" key="7">
    <source>
        <dbReference type="Proteomes" id="UP000238916"/>
    </source>
</evidence>
<keyword evidence="4" id="KW-1133">Transmembrane helix</keyword>
<keyword evidence="2" id="KW-0328">Glycosyltransferase</keyword>
<dbReference type="InterPro" id="IPR029044">
    <property type="entry name" value="Nucleotide-diphossugar_trans"/>
</dbReference>
<feature type="transmembrane region" description="Helical" evidence="4">
    <location>
        <begin position="129"/>
        <end position="152"/>
    </location>
</feature>
<dbReference type="InterPro" id="IPR007831">
    <property type="entry name" value="T2SS_GspE_N"/>
</dbReference>
<protein>
    <submittedName>
        <fullName evidence="6">Glycosyl transferase</fullName>
    </submittedName>
</protein>
<dbReference type="Pfam" id="PF13641">
    <property type="entry name" value="Glyco_tranf_2_3"/>
    <property type="match status" value="1"/>
</dbReference>
<organism evidence="6 7">
    <name type="scientific">Candidatus Desulfosporosinus infrequens</name>
    <dbReference type="NCBI Taxonomy" id="2043169"/>
    <lineage>
        <taxon>Bacteria</taxon>
        <taxon>Bacillati</taxon>
        <taxon>Bacillota</taxon>
        <taxon>Clostridia</taxon>
        <taxon>Eubacteriales</taxon>
        <taxon>Desulfitobacteriaceae</taxon>
        <taxon>Desulfosporosinus</taxon>
    </lineage>
</organism>
<dbReference type="SUPFAM" id="SSF53448">
    <property type="entry name" value="Nucleotide-diphospho-sugar transferases"/>
    <property type="match status" value="1"/>
</dbReference>
<sequence>MGRIGSQFAIYSSKIPEEIAREYQAIVVHTSLNQVVVAVAKILTKDQSIFLESILGYTVEQVLATHTELELLWRQAYTSELMAISTEKLAVDSPDQSARTVFTKRQIIGMLGLLIAIIIGMFIDTFKVVLIINIIIQIAYFLVSTLKFLMIMRGTRTTAQIRVSDEEVAAVDERTLPIYTILVPMYKESRVIRELIENLERLDYPKFKLDIRLLIEEDDVEALELLRSMKLPNYYTSIVVPHSKPKTKPKACNYGLIHARGEYVVIFDAEDRPEPDQLKKVHLAFNRSSDKCCCIQAKLNYYNSEQNLLTRWFTQEYSMWYDLLLPGLMQLDIPIPLGGTSNHFKTEILKRLNAWDPYNVTEDADLGIRLYGEGFTTAIVDSRTWEEANSRTGNWIRQRSRWIKGYMLTWFVHMRFPLRLWRQIGTRGMIGLQVVVLATPLLPFMDVSFLMVSDSQLFDSYDVPRTNLLYCGYRAGCRKLYVRL</sequence>
<gene>
    <name evidence="6" type="ORF">SBF1_2910005</name>
</gene>
<evidence type="ECO:0000256" key="2">
    <source>
        <dbReference type="ARBA" id="ARBA00022676"/>
    </source>
</evidence>
<accession>A0A2U3KV62</accession>
<keyword evidence="4" id="KW-0812">Transmembrane</keyword>
<reference evidence="7" key="1">
    <citation type="submission" date="2018-02" db="EMBL/GenBank/DDBJ databases">
        <authorList>
            <person name="Hausmann B."/>
        </authorList>
    </citation>
    <scope>NUCLEOTIDE SEQUENCE [LARGE SCALE GENOMIC DNA]</scope>
    <source>
        <strain evidence="7">Peat soil MAG SbF1</strain>
    </source>
</reference>
<keyword evidence="4" id="KW-0472">Membrane</keyword>
<dbReference type="GO" id="GO:0016757">
    <property type="term" value="F:glycosyltransferase activity"/>
    <property type="evidence" value="ECO:0007669"/>
    <property type="project" value="UniProtKB-KW"/>
</dbReference>
<evidence type="ECO:0000313" key="6">
    <source>
        <dbReference type="EMBL" id="SPF43532.1"/>
    </source>
</evidence>
<dbReference type="CDD" id="cd06427">
    <property type="entry name" value="CESA_like_2"/>
    <property type="match status" value="1"/>
</dbReference>